<keyword evidence="2" id="KW-1185">Reference proteome</keyword>
<evidence type="ECO:0000313" key="2">
    <source>
        <dbReference type="Proteomes" id="UP000094527"/>
    </source>
</evidence>
<evidence type="ECO:0000313" key="1">
    <source>
        <dbReference type="EMBL" id="ODM90735.1"/>
    </source>
</evidence>
<proteinExistence type="predicted"/>
<dbReference type="SUPFAM" id="SSF52047">
    <property type="entry name" value="RNI-like"/>
    <property type="match status" value="1"/>
</dbReference>
<dbReference type="Proteomes" id="UP000094527">
    <property type="component" value="Unassembled WGS sequence"/>
</dbReference>
<dbReference type="AlphaFoldDB" id="A0A1D2MCM6"/>
<sequence length="464" mass="53523">MDFPVDEDVNIGEDRDGSLKIRAEEEYEETFRADCVNEVWLNVIDKLDAKDKHEFSLACAQWHELMISKRPMYLFPQVTPILLTSLPQNDVLQSRFLCQSWTQEFRLDLDISEPLPAPCSVFRTAAEIQQFLEEMGDRGPTRNPFPGGNIRLELTFPENLWGEEGYRVCLEYWNSALELLELFGTHVLYASIVASIAENTRNTPRLELITIVGNCLNQLPYLRRLFIEMNAGLTKAEILDHFEAHPLSRMEYLDGLELKGDKYNWELLNIVLNSCANPNKLRGLLVESNDYLNIFLSEIVSNFHTLGVLQFKANEYSVVDLKAFCNLRRNNLPPLRELVLDISRRNMNTCYYLSSIFTAVELFRETLVDFSLTTDLNLPVSEENCKINLPSLKRLSIYYYQGSLEPFKQFGALTHLTIIATNLTGCMYHSNIWELIPSLQVLVVVKTLTEPFTKSRRQQLILKQ</sequence>
<protein>
    <recommendedName>
        <fullName evidence="3">F-box domain-containing protein</fullName>
    </recommendedName>
</protein>
<evidence type="ECO:0008006" key="3">
    <source>
        <dbReference type="Google" id="ProtNLM"/>
    </source>
</evidence>
<name>A0A1D2MCM6_ORCCI</name>
<dbReference type="EMBL" id="LJIJ01001816">
    <property type="protein sequence ID" value="ODM90735.1"/>
    <property type="molecule type" value="Genomic_DNA"/>
</dbReference>
<accession>A0A1D2MCM6</accession>
<comment type="caution">
    <text evidence="1">The sequence shown here is derived from an EMBL/GenBank/DDBJ whole genome shotgun (WGS) entry which is preliminary data.</text>
</comment>
<organism evidence="1 2">
    <name type="scientific">Orchesella cincta</name>
    <name type="common">Springtail</name>
    <name type="synonym">Podura cincta</name>
    <dbReference type="NCBI Taxonomy" id="48709"/>
    <lineage>
        <taxon>Eukaryota</taxon>
        <taxon>Metazoa</taxon>
        <taxon>Ecdysozoa</taxon>
        <taxon>Arthropoda</taxon>
        <taxon>Hexapoda</taxon>
        <taxon>Collembola</taxon>
        <taxon>Entomobryomorpha</taxon>
        <taxon>Entomobryoidea</taxon>
        <taxon>Orchesellidae</taxon>
        <taxon>Orchesellinae</taxon>
        <taxon>Orchesella</taxon>
    </lineage>
</organism>
<reference evidence="1 2" key="1">
    <citation type="journal article" date="2016" name="Genome Biol. Evol.">
        <title>Gene Family Evolution Reflects Adaptation to Soil Environmental Stressors in the Genome of the Collembolan Orchesella cincta.</title>
        <authorList>
            <person name="Faddeeva-Vakhrusheva A."/>
            <person name="Derks M.F."/>
            <person name="Anvar S.Y."/>
            <person name="Agamennone V."/>
            <person name="Suring W."/>
            <person name="Smit S."/>
            <person name="van Straalen N.M."/>
            <person name="Roelofs D."/>
        </authorList>
    </citation>
    <scope>NUCLEOTIDE SEQUENCE [LARGE SCALE GENOMIC DNA]</scope>
    <source>
        <tissue evidence="1">Mixed pool</tissue>
    </source>
</reference>
<gene>
    <name evidence="1" type="ORF">Ocin01_15946</name>
</gene>